<organism evidence="1 2">
    <name type="scientific">Moritella yayanosii</name>
    <dbReference type="NCBI Taxonomy" id="69539"/>
    <lineage>
        <taxon>Bacteria</taxon>
        <taxon>Pseudomonadati</taxon>
        <taxon>Pseudomonadota</taxon>
        <taxon>Gammaproteobacteria</taxon>
        <taxon>Alteromonadales</taxon>
        <taxon>Moritellaceae</taxon>
        <taxon>Moritella</taxon>
    </lineage>
</organism>
<dbReference type="RefSeq" id="WP_112717919.1">
    <property type="nucleotide sequence ID" value="NZ_LS483250.1"/>
</dbReference>
<dbReference type="AlphaFoldDB" id="A0A330LUV7"/>
<dbReference type="OrthoDB" id="9800971at2"/>
<gene>
    <name evidence="1" type="ORF">MORIYA_4077</name>
</gene>
<dbReference type="EMBL" id="LS483250">
    <property type="protein sequence ID" value="SQD80529.1"/>
    <property type="molecule type" value="Genomic_DNA"/>
</dbReference>
<proteinExistence type="predicted"/>
<reference evidence="2" key="1">
    <citation type="submission" date="2018-05" db="EMBL/GenBank/DDBJ databases">
        <authorList>
            <person name="Cea G.-C."/>
            <person name="William W."/>
        </authorList>
    </citation>
    <scope>NUCLEOTIDE SEQUENCE [LARGE SCALE GENOMIC DNA]</scope>
    <source>
        <strain evidence="2">DB21MT 5</strain>
    </source>
</reference>
<evidence type="ECO:0000313" key="2">
    <source>
        <dbReference type="Proteomes" id="UP000250163"/>
    </source>
</evidence>
<dbReference type="KEGG" id="mya:MORIYA_4077"/>
<dbReference type="Proteomes" id="UP000250163">
    <property type="component" value="Chromosome MORIYA"/>
</dbReference>
<dbReference type="Pfam" id="PF10115">
    <property type="entry name" value="HlyU"/>
    <property type="match status" value="1"/>
</dbReference>
<dbReference type="InterPro" id="IPR018772">
    <property type="entry name" value="Transcription_activator_HlyU"/>
</dbReference>
<protein>
    <submittedName>
        <fullName evidence="1">Uncharacterized protein</fullName>
    </submittedName>
</protein>
<sequence length="103" mass="11832">MFGFLKRFFSTSMDSDTKPVDNTPTVEPIDYNGYLIFVMPKEEEGQYRVAGLIEKPVVGDEEADNLKHEFIRSDVCMSKPQAEQITLQKCKLFIDQVGDNMFK</sequence>
<name>A0A330LUV7_9GAMM</name>
<accession>A0A330LUV7</accession>
<keyword evidence="2" id="KW-1185">Reference proteome</keyword>
<evidence type="ECO:0000313" key="1">
    <source>
        <dbReference type="EMBL" id="SQD80529.1"/>
    </source>
</evidence>